<dbReference type="Gene3D" id="3.30.200.20">
    <property type="entry name" value="Phosphorylase Kinase, domain 1"/>
    <property type="match status" value="1"/>
</dbReference>
<protein>
    <submittedName>
        <fullName evidence="2">Phosphotransferase family protein</fullName>
    </submittedName>
</protein>
<name>A0A558QV61_9SPHN</name>
<feature type="domain" description="Aminoglycoside phosphotransferase" evidence="1">
    <location>
        <begin position="42"/>
        <end position="259"/>
    </location>
</feature>
<dbReference type="AlphaFoldDB" id="A0A558QV61"/>
<proteinExistence type="predicted"/>
<dbReference type="PANTHER" id="PTHR21310">
    <property type="entry name" value="AMINOGLYCOSIDE PHOSPHOTRANSFERASE-RELATED-RELATED"/>
    <property type="match status" value="1"/>
</dbReference>
<dbReference type="InterPro" id="IPR051678">
    <property type="entry name" value="AGP_Transferase"/>
</dbReference>
<reference evidence="2 3" key="1">
    <citation type="submission" date="2019-07" db="EMBL/GenBank/DDBJ databases">
        <title>Sphingomonas solaris sp. nov., isolated from a solar panel from Boston, Massachusetts.</title>
        <authorList>
            <person name="Tanner K."/>
            <person name="Pascual J."/>
            <person name="Mancuso C."/>
            <person name="Pereto J."/>
            <person name="Khalil A."/>
            <person name="Vilanova C."/>
        </authorList>
    </citation>
    <scope>NUCLEOTIDE SEQUENCE [LARGE SCALE GENOMIC DNA]</scope>
    <source>
        <strain evidence="2 3">R4DWN</strain>
    </source>
</reference>
<dbReference type="GO" id="GO:0016740">
    <property type="term" value="F:transferase activity"/>
    <property type="evidence" value="ECO:0007669"/>
    <property type="project" value="UniProtKB-KW"/>
</dbReference>
<comment type="caution">
    <text evidence="2">The sequence shown here is derived from an EMBL/GenBank/DDBJ whole genome shotgun (WGS) entry which is preliminary data.</text>
</comment>
<dbReference type="Pfam" id="PF01636">
    <property type="entry name" value="APH"/>
    <property type="match status" value="1"/>
</dbReference>
<dbReference type="Proteomes" id="UP000318681">
    <property type="component" value="Unassembled WGS sequence"/>
</dbReference>
<gene>
    <name evidence="2" type="ORF">FOY91_17880</name>
</gene>
<dbReference type="OrthoDB" id="3806873at2"/>
<dbReference type="Gene3D" id="3.90.1200.10">
    <property type="match status" value="1"/>
</dbReference>
<dbReference type="EMBL" id="VNIM01000102">
    <property type="protein sequence ID" value="TVV70952.1"/>
    <property type="molecule type" value="Genomic_DNA"/>
</dbReference>
<dbReference type="SUPFAM" id="SSF56112">
    <property type="entry name" value="Protein kinase-like (PK-like)"/>
    <property type="match status" value="1"/>
</dbReference>
<accession>A0A558QV61</accession>
<evidence type="ECO:0000313" key="2">
    <source>
        <dbReference type="EMBL" id="TVV70952.1"/>
    </source>
</evidence>
<keyword evidence="3" id="KW-1185">Reference proteome</keyword>
<evidence type="ECO:0000259" key="1">
    <source>
        <dbReference type="Pfam" id="PF01636"/>
    </source>
</evidence>
<dbReference type="InterPro" id="IPR002575">
    <property type="entry name" value="Aminoglycoside_PTrfase"/>
</dbReference>
<dbReference type="InterPro" id="IPR011009">
    <property type="entry name" value="Kinase-like_dom_sf"/>
</dbReference>
<evidence type="ECO:0000313" key="3">
    <source>
        <dbReference type="Proteomes" id="UP000318681"/>
    </source>
</evidence>
<keyword evidence="2" id="KW-0808">Transferase</keyword>
<sequence>MCMWLDNPDRSGLVGAERVADVERITRALRDFLPGGEGITRVVPLTTGFSNETYLIEGPDLILRLPPSAGAMLDGHDVIGQARIYQELGGREDAPRVPGVVAVCGDRAVLGVPFFVMERLAGEAIDDLDMQPWFADAGDDLRADICRQWVSVFAGLSRVRPLDVLGPVVAPEDDARTWQAFARKADSPVLAALFDRLLAVPAPCSGPPALIHGDSKLSNIMWLDGRVNAVLDWEMALNGEPLANLGYMLHALESDYHAATRAFKLPGMLTRGEVIALWEQVSGRSADGVFWHEIAQMGKLAAIIAEGANMFSSGRSSDPKLAIFARSVDYYIGVMQAMLDSGGY</sequence>
<dbReference type="CDD" id="cd05154">
    <property type="entry name" value="ACAD10_11_N-like"/>
    <property type="match status" value="1"/>
</dbReference>
<dbReference type="InterPro" id="IPR041726">
    <property type="entry name" value="ACAD10_11_N"/>
</dbReference>
<organism evidence="2 3">
    <name type="scientific">Alterirhizorhabdus solaris</name>
    <dbReference type="NCBI Taxonomy" id="2529389"/>
    <lineage>
        <taxon>Bacteria</taxon>
        <taxon>Pseudomonadati</taxon>
        <taxon>Pseudomonadota</taxon>
        <taxon>Alphaproteobacteria</taxon>
        <taxon>Sphingomonadales</taxon>
        <taxon>Rhizorhabdaceae</taxon>
        <taxon>Alterirhizorhabdus</taxon>
    </lineage>
</organism>